<feature type="transmembrane region" description="Helical" evidence="1">
    <location>
        <begin position="6"/>
        <end position="24"/>
    </location>
</feature>
<feature type="transmembrane region" description="Helical" evidence="1">
    <location>
        <begin position="49"/>
        <end position="71"/>
    </location>
</feature>
<protein>
    <submittedName>
        <fullName evidence="2">DUF2975 domain-containing protein</fullName>
    </submittedName>
</protein>
<name>A0AAW8TQQ5_9ENTE</name>
<dbReference type="RefSeq" id="WP_311897089.1">
    <property type="nucleotide sequence ID" value="NZ_CP184653.1"/>
</dbReference>
<comment type="caution">
    <text evidence="2">The sequence shown here is derived from an EMBL/GenBank/DDBJ whole genome shotgun (WGS) entry which is preliminary data.</text>
</comment>
<keyword evidence="1" id="KW-0472">Membrane</keyword>
<keyword evidence="1" id="KW-1133">Transmembrane helix</keyword>
<evidence type="ECO:0000256" key="1">
    <source>
        <dbReference type="SAM" id="Phobius"/>
    </source>
</evidence>
<evidence type="ECO:0000313" key="2">
    <source>
        <dbReference type="EMBL" id="MDT2795822.1"/>
    </source>
</evidence>
<proteinExistence type="predicted"/>
<dbReference type="Proteomes" id="UP001255696">
    <property type="component" value="Unassembled WGS sequence"/>
</dbReference>
<gene>
    <name evidence="2" type="ORF">P7H47_00850</name>
</gene>
<dbReference type="EMBL" id="JARQBI010000001">
    <property type="protein sequence ID" value="MDT2795822.1"/>
    <property type="molecule type" value="Genomic_DNA"/>
</dbReference>
<feature type="transmembrane region" description="Helical" evidence="1">
    <location>
        <begin position="77"/>
        <end position="95"/>
    </location>
</feature>
<sequence length="98" mass="11223">MIWQNNLTLICLILAAVTISYMAVKSVRIWQKSSQHAFQKELLIYTKQVSLASGVIFFLSLGILPMFYRWADLGDEPGLMLIGLAICLFFFHDGFNQY</sequence>
<keyword evidence="1" id="KW-0812">Transmembrane</keyword>
<accession>A0AAW8TQQ5</accession>
<organism evidence="2 3">
    <name type="scientific">Enterococcus cecorum</name>
    <dbReference type="NCBI Taxonomy" id="44008"/>
    <lineage>
        <taxon>Bacteria</taxon>
        <taxon>Bacillati</taxon>
        <taxon>Bacillota</taxon>
        <taxon>Bacilli</taxon>
        <taxon>Lactobacillales</taxon>
        <taxon>Enterococcaceae</taxon>
        <taxon>Enterococcus</taxon>
    </lineage>
</organism>
<evidence type="ECO:0000313" key="3">
    <source>
        <dbReference type="Proteomes" id="UP001255696"/>
    </source>
</evidence>
<dbReference type="AlphaFoldDB" id="A0AAW8TQQ5"/>
<reference evidence="2" key="1">
    <citation type="submission" date="2023-03" db="EMBL/GenBank/DDBJ databases">
        <authorList>
            <person name="Shen W."/>
            <person name="Cai J."/>
        </authorList>
    </citation>
    <scope>NUCLEOTIDE SEQUENCE</scope>
    <source>
        <strain evidence="2">B245-2</strain>
    </source>
</reference>